<proteinExistence type="predicted"/>
<protein>
    <recommendedName>
        <fullName evidence="3">Big-1 domain-containing protein</fullName>
    </recommendedName>
</protein>
<evidence type="ECO:0008006" key="3">
    <source>
        <dbReference type="Google" id="ProtNLM"/>
    </source>
</evidence>
<dbReference type="Gene3D" id="2.60.40.10">
    <property type="entry name" value="Immunoglobulins"/>
    <property type="match status" value="1"/>
</dbReference>
<dbReference type="AlphaFoldDB" id="A0ABD5K1N8"/>
<organism evidence="1 2">
    <name type="scientific">Ochrobactrum teleogrylli</name>
    <dbReference type="NCBI Taxonomy" id="2479765"/>
    <lineage>
        <taxon>Bacteria</taxon>
        <taxon>Pseudomonadati</taxon>
        <taxon>Pseudomonadota</taxon>
        <taxon>Alphaproteobacteria</taxon>
        <taxon>Hyphomicrobiales</taxon>
        <taxon>Brucellaceae</taxon>
        <taxon>Brucella/Ochrobactrum group</taxon>
        <taxon>Ochrobactrum</taxon>
    </lineage>
</organism>
<dbReference type="Proteomes" id="UP001362311">
    <property type="component" value="Unassembled WGS sequence"/>
</dbReference>
<accession>A0ABD5K1N8</accession>
<dbReference type="SUPFAM" id="SSF49373">
    <property type="entry name" value="Invasin/intimin cell-adhesion fragments"/>
    <property type="match status" value="2"/>
</dbReference>
<comment type="caution">
    <text evidence="1">The sequence shown here is derived from an EMBL/GenBank/DDBJ whole genome shotgun (WGS) entry which is preliminary data.</text>
</comment>
<dbReference type="InterPro" id="IPR013783">
    <property type="entry name" value="Ig-like_fold"/>
</dbReference>
<evidence type="ECO:0000313" key="1">
    <source>
        <dbReference type="EMBL" id="MEJ5901388.1"/>
    </source>
</evidence>
<dbReference type="RefSeq" id="WP_339440444.1">
    <property type="nucleotide sequence ID" value="NZ_JBBHKQ010000001.1"/>
</dbReference>
<reference evidence="1 2" key="1">
    <citation type="submission" date="2024-03" db="EMBL/GenBank/DDBJ databases">
        <title>Reference genomes for the five species model microbial community.</title>
        <authorList>
            <person name="Padfield D."/>
        </authorList>
    </citation>
    <scope>NUCLEOTIDE SEQUENCE [LARGE SCALE GENOMIC DNA]</scope>
    <source>
        <strain evidence="1 2">AB1</strain>
    </source>
</reference>
<dbReference type="EMBL" id="JBBHKQ010000001">
    <property type="protein sequence ID" value="MEJ5901388.1"/>
    <property type="molecule type" value="Genomic_DNA"/>
</dbReference>
<name>A0ABD5K1N8_9HYPH</name>
<gene>
    <name evidence="1" type="ORF">WIX40_14835</name>
</gene>
<evidence type="ECO:0000313" key="2">
    <source>
        <dbReference type="Proteomes" id="UP001362311"/>
    </source>
</evidence>
<sequence>MRQFILTQNNNNLHYMASTPACGFAFPANEFVDLAITYKDSFHTPLAGKNLVWQLLEGEATLRHQSTPVGSDGNGVNSIQVELADPTANTTIRLAVWPEDEPDSKLEFECLFGAPKAAPPISAGNVLQIIYPPDDKNGQAPVSLDTNWNSVRLVGLYATGSGEKLPKDSIELDLRREFQSEVFLLGSDVYGVYSADPMLVDISDNMYDVILQADGVSSSTNCYFSQNVKPDDRIINFWPPAGSVLQPGYSYPLRAIFVDESGSGRVGAGSHISWSMVDASPDTQTQIAPEESELNASKIAVATITCTHAPFGTEGTFKLKVGLQDAEEGGGLKFDYPAFKVGGPRFCFVDPQPDGTVHEAATTCQFEVSVRDENGSIPSGKFDIAWEASMQGEEAGKAYFQPSKTSLYEGSSFNAVAFDQVPPGKVQNFDVTITPSVGAPYKATYQVAANSVTQISPVGDDPLPIRTAMTVEVSLKDYNGKPLESRKLIVAPNNEITISDFYPVTNGEGIATIQVSSFYPLTTSLSISEALNCVPTTINLTFAETKRNIVTINKPEVDIRYDTQVALTAGYTTPQGTPIESAQLKLDFSLPDGSPLPPNLTWMRSSTTGSTGQCSFWFNYSTTDGVPTSPLSIIATAHDDSGASNSTTLKFIGGGRDNHLTLLHPANNSSQEPGTDIHVKLQLTNNHRQPMAKYPITWLVPEGVTVKSSDSLTAANGEATAVFTTTAKRMFEFDVVATAANASRHFRLNFTGNDYYDSSMFCNTNYAHNMPEGLDAVPRDESEIVVFNFIYKKNGVPQPDQWIDWNVEPMTGNLRFYDENNFNWEADSDHNVRTKTDGEGRAIVKIGSSAAHLGHVTAKPVNNLSAITSPVEFVIATFSPDLAEPHMGYVTYEPNPIQLSSQYSIDHTGFTLSIPENSAQPGFDLVVFWLENHMSDPVPSERILITDIREAEDGVIVPFNYVTPTVGTTNTNMFCYMVVDSRTGQGFRSIPIPPAVKGTPLTNMPMPDQDRPMLAPRLYDNATIVGHGDIINGLNVIVDYDPKYWIPGEAIHLIVYLNKRDGSFGANLTQELEITDVEITAKKMVFNFPYDQVNGYDHGTLEADYFIGHTWSAVLDKVVFNTVDPFA</sequence>
<dbReference type="InterPro" id="IPR008964">
    <property type="entry name" value="Invasin/intimin_cell_adhesion"/>
</dbReference>